<evidence type="ECO:0000256" key="2">
    <source>
        <dbReference type="ARBA" id="ARBA00009533"/>
    </source>
</evidence>
<dbReference type="RefSeq" id="WP_245756439.1">
    <property type="nucleotide sequence ID" value="NZ_FOVW01000011.1"/>
</dbReference>
<dbReference type="PANTHER" id="PTHR46101:SF18">
    <property type="entry name" value="HISTIDINE DECARBOXYLASE"/>
    <property type="match status" value="1"/>
</dbReference>
<dbReference type="STRING" id="226506.SAMN04488519_11158"/>
<dbReference type="Pfam" id="PF00282">
    <property type="entry name" value="Pyridoxal_deC"/>
    <property type="match status" value="1"/>
</dbReference>
<dbReference type="GO" id="GO:0016831">
    <property type="term" value="F:carboxy-lyase activity"/>
    <property type="evidence" value="ECO:0007669"/>
    <property type="project" value="UniProtKB-KW"/>
</dbReference>
<evidence type="ECO:0000256" key="5">
    <source>
        <dbReference type="ARBA" id="ARBA00023239"/>
    </source>
</evidence>
<keyword evidence="5 7" id="KW-0456">Lyase</keyword>
<dbReference type="InterPro" id="IPR002129">
    <property type="entry name" value="PyrdxlP-dep_de-COase"/>
</dbReference>
<dbReference type="AlphaFoldDB" id="A0A1I5J418"/>
<evidence type="ECO:0000313" key="9">
    <source>
        <dbReference type="Proteomes" id="UP000199564"/>
    </source>
</evidence>
<dbReference type="InterPro" id="IPR015424">
    <property type="entry name" value="PyrdxlP-dep_Trfase"/>
</dbReference>
<keyword evidence="3" id="KW-0210">Decarboxylase</keyword>
<organism evidence="8 9">
    <name type="scientific">Algoriphagus ornithinivorans</name>
    <dbReference type="NCBI Taxonomy" id="226506"/>
    <lineage>
        <taxon>Bacteria</taxon>
        <taxon>Pseudomonadati</taxon>
        <taxon>Bacteroidota</taxon>
        <taxon>Cytophagia</taxon>
        <taxon>Cytophagales</taxon>
        <taxon>Cyclobacteriaceae</taxon>
        <taxon>Algoriphagus</taxon>
    </lineage>
</organism>
<dbReference type="SUPFAM" id="SSF53383">
    <property type="entry name" value="PLP-dependent transferases"/>
    <property type="match status" value="1"/>
</dbReference>
<dbReference type="Gene3D" id="3.40.640.10">
    <property type="entry name" value="Type I PLP-dependent aspartate aminotransferase-like (Major domain)"/>
    <property type="match status" value="1"/>
</dbReference>
<dbReference type="GO" id="GO:0019752">
    <property type="term" value="P:carboxylic acid metabolic process"/>
    <property type="evidence" value="ECO:0007669"/>
    <property type="project" value="InterPro"/>
</dbReference>
<dbReference type="InterPro" id="IPR015422">
    <property type="entry name" value="PyrdxlP-dep_Trfase_small"/>
</dbReference>
<comment type="similarity">
    <text evidence="2 7">Belongs to the group II decarboxylase family.</text>
</comment>
<dbReference type="GO" id="GO:0030170">
    <property type="term" value="F:pyridoxal phosphate binding"/>
    <property type="evidence" value="ECO:0007669"/>
    <property type="project" value="InterPro"/>
</dbReference>
<dbReference type="InterPro" id="IPR015421">
    <property type="entry name" value="PyrdxlP-dep_Trfase_major"/>
</dbReference>
<accession>A0A1I5J418</accession>
<evidence type="ECO:0000256" key="6">
    <source>
        <dbReference type="PIRSR" id="PIRSR602129-50"/>
    </source>
</evidence>
<evidence type="ECO:0000256" key="1">
    <source>
        <dbReference type="ARBA" id="ARBA00001933"/>
    </source>
</evidence>
<evidence type="ECO:0000256" key="3">
    <source>
        <dbReference type="ARBA" id="ARBA00022793"/>
    </source>
</evidence>
<gene>
    <name evidence="8" type="ORF">SAMN04488519_11158</name>
</gene>
<comment type="cofactor">
    <cofactor evidence="1 6 7">
        <name>pyridoxal 5'-phosphate</name>
        <dbReference type="ChEBI" id="CHEBI:597326"/>
    </cofactor>
</comment>
<dbReference type="Proteomes" id="UP000199564">
    <property type="component" value="Unassembled WGS sequence"/>
</dbReference>
<feature type="modified residue" description="N6-(pyridoxal phosphate)lysine" evidence="6">
    <location>
        <position position="267"/>
    </location>
</feature>
<sequence>MHIDMKFWKKLNSEQRLERVQRALKQNVDFSKDANLGYPASKLDEKVFANESLFLREMPVLNTYIANPNHIGCHTFGTSEFAFKGTQELEREVLNMIAVDLFKIEEGSFDGYISPGGTEANIQALWIYRNEFIQKYGAKIDEIAILASEDTHYSIPKAGNLLMLDWVKVPVQAETRDMSKADLEREVRDAISKGKKYFIAIANMGTTMFGSVDDPVPMADVLKEFQVPFRLHIDGAYGGFVYPFSEGENQITFQNSDISSLTIDAHKMLQAPYGTGIFVCRKGLIENVLTKEAQYVEGLDLTLCGSRSGANAVAVWTILTTYGPHKWFEKISVLKMRTNWLCRHLNELGVPFFREPEMNIVTLRAEAVPDSIAHKYNLVPQSHSEDNEWYKIVLMDHVEIEHLKDFIQDMKSSQKLPETKHD</sequence>
<evidence type="ECO:0000313" key="8">
    <source>
        <dbReference type="EMBL" id="SFO67497.1"/>
    </source>
</evidence>
<proteinExistence type="inferred from homology"/>
<keyword evidence="9" id="KW-1185">Reference proteome</keyword>
<evidence type="ECO:0000256" key="4">
    <source>
        <dbReference type="ARBA" id="ARBA00022898"/>
    </source>
</evidence>
<evidence type="ECO:0000256" key="7">
    <source>
        <dbReference type="RuleBase" id="RU000382"/>
    </source>
</evidence>
<protein>
    <submittedName>
        <fullName evidence="8">Pyridoxal-dependent decarboxylase conserved domain-containing protein</fullName>
    </submittedName>
</protein>
<dbReference type="InterPro" id="IPR051151">
    <property type="entry name" value="Group_II_Decarboxylase"/>
</dbReference>
<keyword evidence="4 6" id="KW-0663">Pyridoxal phosphate</keyword>
<reference evidence="9" key="1">
    <citation type="submission" date="2016-10" db="EMBL/GenBank/DDBJ databases">
        <authorList>
            <person name="Varghese N."/>
            <person name="Submissions S."/>
        </authorList>
    </citation>
    <scope>NUCLEOTIDE SEQUENCE [LARGE SCALE GENOMIC DNA]</scope>
    <source>
        <strain evidence="9">DSM 15282</strain>
    </source>
</reference>
<dbReference type="PANTHER" id="PTHR46101">
    <property type="match status" value="1"/>
</dbReference>
<name>A0A1I5J418_9BACT</name>
<dbReference type="Gene3D" id="3.90.1150.10">
    <property type="entry name" value="Aspartate Aminotransferase, domain 1"/>
    <property type="match status" value="1"/>
</dbReference>
<dbReference type="EMBL" id="FOVW01000011">
    <property type="protein sequence ID" value="SFO67497.1"/>
    <property type="molecule type" value="Genomic_DNA"/>
</dbReference>